<evidence type="ECO:0000313" key="4">
    <source>
        <dbReference type="Proteomes" id="UP000189796"/>
    </source>
</evidence>
<dbReference type="AlphaFoldDB" id="A0A1M5KNX4"/>
<dbReference type="Proteomes" id="UP000189796">
    <property type="component" value="Chromosome I"/>
</dbReference>
<feature type="signal peptide" evidence="1">
    <location>
        <begin position="1"/>
        <end position="21"/>
    </location>
</feature>
<feature type="chain" id="PRO_5013110249" evidence="1">
    <location>
        <begin position="22"/>
        <end position="423"/>
    </location>
</feature>
<keyword evidence="1" id="KW-0732">Signal</keyword>
<evidence type="ECO:0000256" key="1">
    <source>
        <dbReference type="SAM" id="SignalP"/>
    </source>
</evidence>
<accession>A0A1M5KNX4</accession>
<dbReference type="EMBL" id="LT670817">
    <property type="protein sequence ID" value="SHG54426.1"/>
    <property type="molecule type" value="Genomic_DNA"/>
</dbReference>
<organism evidence="3 4">
    <name type="scientific">Bradyrhizobium erythrophlei</name>
    <dbReference type="NCBI Taxonomy" id="1437360"/>
    <lineage>
        <taxon>Bacteria</taxon>
        <taxon>Pseudomonadati</taxon>
        <taxon>Pseudomonadota</taxon>
        <taxon>Alphaproteobacteria</taxon>
        <taxon>Hyphomicrobiales</taxon>
        <taxon>Nitrobacteraceae</taxon>
        <taxon>Bradyrhizobium</taxon>
    </lineage>
</organism>
<dbReference type="OrthoDB" id="9808046at2"/>
<evidence type="ECO:0000259" key="2">
    <source>
        <dbReference type="Pfam" id="PF00144"/>
    </source>
</evidence>
<dbReference type="Gene3D" id="3.40.710.10">
    <property type="entry name" value="DD-peptidase/beta-lactamase superfamily"/>
    <property type="match status" value="1"/>
</dbReference>
<dbReference type="InterPro" id="IPR050789">
    <property type="entry name" value="Diverse_Enzym_Activities"/>
</dbReference>
<gene>
    <name evidence="3" type="ORF">SAMN05443248_1905</name>
</gene>
<proteinExistence type="predicted"/>
<name>A0A1M5KNX4_9BRAD</name>
<dbReference type="InterPro" id="IPR001466">
    <property type="entry name" value="Beta-lactam-related"/>
</dbReference>
<dbReference type="PANTHER" id="PTHR43283:SF3">
    <property type="entry name" value="BETA-LACTAMASE FAMILY PROTEIN (AFU_ORTHOLOGUE AFUA_5G07500)"/>
    <property type="match status" value="1"/>
</dbReference>
<protein>
    <submittedName>
        <fullName evidence="3">CubicO group peptidase, beta-lactamase class C family</fullName>
    </submittedName>
</protein>
<dbReference type="RefSeq" id="WP_079600999.1">
    <property type="nucleotide sequence ID" value="NZ_LT670817.1"/>
</dbReference>
<feature type="domain" description="Beta-lactamase-related" evidence="2">
    <location>
        <begin position="46"/>
        <end position="404"/>
    </location>
</feature>
<sequence>MAAIRILATALCLLASTAAFAEDPLPRAKPEEVGLSPERLARIGATLKADIEAGRIPGAVIAIARHGKLVMLDSYGWRDKAAGVAMTTDTIFNIASMTKPMTTVGALMLYEQGKILIDDPLSKYFPKFAQMCVAVRDAGEPTAETVPANRQITIQDLLRHTSGLIYGGRGTTLVHKMYPAGSGDAARDYDGSAFLDKLASLPLLYQPATVWDYGFGLDVMGLTIESITRQTLGQYLQANLFTPLGMTDTGFSIPADKADRYAKPLPIDPDTGKPQARSPELTQPLKFECGGGCAASTASDYLRFATMLMNHGRFGEAQLLSRKTVDYMLSDQLGPNIKNLVGNADPTRADYGFGLGLAVRTTPGVVRMMGSVGQFSWPGASGTDWWVDPKEELAVVYLSAAPGPIRWHYRQLINALVYQAIVD</sequence>
<dbReference type="InterPro" id="IPR012338">
    <property type="entry name" value="Beta-lactam/transpept-like"/>
</dbReference>
<evidence type="ECO:0000313" key="3">
    <source>
        <dbReference type="EMBL" id="SHG54426.1"/>
    </source>
</evidence>
<dbReference type="Pfam" id="PF00144">
    <property type="entry name" value="Beta-lactamase"/>
    <property type="match status" value="1"/>
</dbReference>
<dbReference type="PANTHER" id="PTHR43283">
    <property type="entry name" value="BETA-LACTAMASE-RELATED"/>
    <property type="match status" value="1"/>
</dbReference>
<reference evidence="3 4" key="1">
    <citation type="submission" date="2016-11" db="EMBL/GenBank/DDBJ databases">
        <authorList>
            <person name="Jaros S."/>
            <person name="Januszkiewicz K."/>
            <person name="Wedrychowicz H."/>
        </authorList>
    </citation>
    <scope>NUCLEOTIDE SEQUENCE [LARGE SCALE GENOMIC DNA]</scope>
    <source>
        <strain evidence="3 4">GAS138</strain>
    </source>
</reference>
<dbReference type="SUPFAM" id="SSF56601">
    <property type="entry name" value="beta-lactamase/transpeptidase-like"/>
    <property type="match status" value="1"/>
</dbReference>